<name>A0A975HHK9_9SPHN</name>
<feature type="domain" description="Hydantoinase/oxoprolinase N-terminal" evidence="2">
    <location>
        <begin position="3"/>
        <end position="172"/>
    </location>
</feature>
<dbReference type="Proteomes" id="UP000664914">
    <property type="component" value="Chromosome"/>
</dbReference>
<gene>
    <name evidence="3" type="ORF">HRJ34_10995</name>
</gene>
<evidence type="ECO:0000313" key="4">
    <source>
        <dbReference type="Proteomes" id="UP000664914"/>
    </source>
</evidence>
<dbReference type="InterPro" id="IPR002821">
    <property type="entry name" value="Hydantoinase_A"/>
</dbReference>
<evidence type="ECO:0000259" key="1">
    <source>
        <dbReference type="Pfam" id="PF01968"/>
    </source>
</evidence>
<dbReference type="InterPro" id="IPR008040">
    <property type="entry name" value="Hydant_A_N"/>
</dbReference>
<sequence length="538" mass="55793">MYKIGIDVGGTNTDAVLLHHDRLIASCKTATTADVEQGVCHAIGEVLARAAVPVEAVAGLMIGTTQFTNAFIERRHLSRIGVIRIGAPATTAVPPLYDWPEDLIAAVGRDVAIVGGGYEFDGNEIAALDERAIAETARAFRRKGIAAVAISCCFAPVNATMEMRAAEIVRGEIPDARISCSSAFGRIGLIDRENAAAMNASLATLAEKVVGSFRNAIRRIGIVCPFHISQNDGTLMNADDVEARPVLTFASGPTNSMRGAAFLSGVEDAIIVDIGGTTTDVGCLLGGFPRESAVAVDIGGVRTNFRMPDLISVGIGGGSIVQSGIGGKRVDEEGEASLVGPRSVGFELATKALVFGGDVLTATDIAVAAGTADIGDPSKVGHLTPAVIEAALADIHRQAETAIDRMRTNSRDTPVILVGGGSILISRPLHGTPDVRRPDNYDVANAVGAAIAEVSGEVDGYFSYEEEGRQAVLATAKDRARAEAVRSGADPDTVRIVDIEEVPIGYMPGNVVRLRIKAVGALAGLATDVRPSLSAGVA</sequence>
<dbReference type="Gene3D" id="3.30.420.40">
    <property type="match status" value="1"/>
</dbReference>
<dbReference type="Pfam" id="PF05378">
    <property type="entry name" value="Hydant_A_N"/>
    <property type="match status" value="1"/>
</dbReference>
<organism evidence="3 4">
    <name type="scientific">Rhizorhabdus wittichii</name>
    <dbReference type="NCBI Taxonomy" id="160791"/>
    <lineage>
        <taxon>Bacteria</taxon>
        <taxon>Pseudomonadati</taxon>
        <taxon>Pseudomonadota</taxon>
        <taxon>Alphaproteobacteria</taxon>
        <taxon>Sphingomonadales</taxon>
        <taxon>Sphingomonadaceae</taxon>
        <taxon>Rhizorhabdus</taxon>
    </lineage>
</organism>
<evidence type="ECO:0000313" key="3">
    <source>
        <dbReference type="EMBL" id="QTH23984.1"/>
    </source>
</evidence>
<dbReference type="GO" id="GO:0016787">
    <property type="term" value="F:hydrolase activity"/>
    <property type="evidence" value="ECO:0007669"/>
    <property type="project" value="InterPro"/>
</dbReference>
<proteinExistence type="predicted"/>
<reference evidence="3" key="1">
    <citation type="submission" date="2020-07" db="EMBL/GenBank/DDBJ databases">
        <authorList>
            <person name="Camacho E."/>
        </authorList>
    </citation>
    <scope>NUCLEOTIDE SEQUENCE</scope>
    <source>
        <strain evidence="3">MPO218</strain>
    </source>
</reference>
<dbReference type="RefSeq" id="WP_208634107.1">
    <property type="nucleotide sequence ID" value="NZ_CP059319.1"/>
</dbReference>
<dbReference type="PANTHER" id="PTHR11365:SF10">
    <property type="entry name" value="HYDANTOINASE_OXOPROLINASE"/>
    <property type="match status" value="1"/>
</dbReference>
<reference evidence="3" key="2">
    <citation type="submission" date="2021-04" db="EMBL/GenBank/DDBJ databases">
        <title>Isolation and genomic analysis of the ibuprofen-degrading bacterium Sphingomonas strain MPO218.</title>
        <authorList>
            <person name="Aulestia M."/>
            <person name="Flores A."/>
            <person name="Mangas E.L."/>
            <person name="Perez-Pulido A.J."/>
            <person name="Santero E."/>
            <person name="Camacho E.M."/>
        </authorList>
    </citation>
    <scope>NUCLEOTIDE SEQUENCE</scope>
    <source>
        <strain evidence="3">MPO218</strain>
    </source>
</reference>
<dbReference type="AlphaFoldDB" id="A0A975HHK9"/>
<dbReference type="InterPro" id="IPR045079">
    <property type="entry name" value="Oxoprolinase-like"/>
</dbReference>
<dbReference type="PANTHER" id="PTHR11365">
    <property type="entry name" value="5-OXOPROLINASE RELATED"/>
    <property type="match status" value="1"/>
</dbReference>
<dbReference type="EMBL" id="CP059319">
    <property type="protein sequence ID" value="QTH23984.1"/>
    <property type="molecule type" value="Genomic_DNA"/>
</dbReference>
<accession>A0A975HHK9</accession>
<dbReference type="Pfam" id="PF01968">
    <property type="entry name" value="Hydantoinase_A"/>
    <property type="match status" value="1"/>
</dbReference>
<feature type="domain" description="Hydantoinase A/oxoprolinase" evidence="1">
    <location>
        <begin position="192"/>
        <end position="371"/>
    </location>
</feature>
<protein>
    <submittedName>
        <fullName evidence="3">Hydantoinase/oxoprolinase family protein</fullName>
    </submittedName>
</protein>
<dbReference type="SUPFAM" id="SSF53067">
    <property type="entry name" value="Actin-like ATPase domain"/>
    <property type="match status" value="2"/>
</dbReference>
<dbReference type="InterPro" id="IPR043129">
    <property type="entry name" value="ATPase_NBD"/>
</dbReference>
<evidence type="ECO:0000259" key="2">
    <source>
        <dbReference type="Pfam" id="PF05378"/>
    </source>
</evidence>